<dbReference type="AlphaFoldDB" id="F2JW97"/>
<dbReference type="EMBL" id="CP002583">
    <property type="protein sequence ID" value="ADZ89485.1"/>
    <property type="molecule type" value="Genomic_DNA"/>
</dbReference>
<dbReference type="InterPro" id="IPR027383">
    <property type="entry name" value="Znf_put"/>
</dbReference>
<dbReference type="RefSeq" id="WP_013659392.1">
    <property type="nucleotide sequence ID" value="NC_015276.1"/>
</dbReference>
<feature type="domain" description="Putative zinc-finger" evidence="1">
    <location>
        <begin position="5"/>
        <end position="39"/>
    </location>
</feature>
<accession>F2JW97</accession>
<organism evidence="2 3">
    <name type="scientific">Marinomonas mediterranea (strain ATCC 700492 / JCM 21426 / NBRC 103028 / MMB-1)</name>
    <dbReference type="NCBI Taxonomy" id="717774"/>
    <lineage>
        <taxon>Bacteria</taxon>
        <taxon>Pseudomonadati</taxon>
        <taxon>Pseudomonadota</taxon>
        <taxon>Gammaproteobacteria</taxon>
        <taxon>Oceanospirillales</taxon>
        <taxon>Oceanospirillaceae</taxon>
        <taxon>Marinomonas</taxon>
    </lineage>
</organism>
<keyword evidence="3" id="KW-1185">Reference proteome</keyword>
<proteinExistence type="predicted"/>
<evidence type="ECO:0000313" key="2">
    <source>
        <dbReference type="EMBL" id="ADZ89485.1"/>
    </source>
</evidence>
<sequence length="65" mass="7629">MMMKCTEATQMLSERLDRKLSTKEKLSLSIHTAMCSPCRQFGEQMKELRDITKVYKDLNNVETKE</sequence>
<dbReference type="Proteomes" id="UP000001062">
    <property type="component" value="Chromosome"/>
</dbReference>
<dbReference type="Pfam" id="PF13490">
    <property type="entry name" value="zf-HC2"/>
    <property type="match status" value="1"/>
</dbReference>
<name>F2JW97_MARM1</name>
<evidence type="ECO:0000313" key="3">
    <source>
        <dbReference type="Proteomes" id="UP000001062"/>
    </source>
</evidence>
<reference evidence="2 3" key="1">
    <citation type="journal article" date="2012" name="Stand. Genomic Sci.">
        <title>Complete genome sequence of the melanogenic marine bacterium Marinomonas mediterranea type strain (MMB-1(T)).</title>
        <authorList>
            <person name="Lucas-Elio P."/>
            <person name="Goodwin L."/>
            <person name="Woyke T."/>
            <person name="Pitluck S."/>
            <person name="Nolan M."/>
            <person name="Kyrpides N.C."/>
            <person name="Detter J.C."/>
            <person name="Copeland A."/>
            <person name="Teshima H."/>
            <person name="Bruce D."/>
            <person name="Detter C."/>
            <person name="Tapia R."/>
            <person name="Han S."/>
            <person name="Land M.L."/>
            <person name="Ivanova N."/>
            <person name="Mikhailova N."/>
            <person name="Johnston A.W."/>
            <person name="Sanchez-Amat A."/>
        </authorList>
    </citation>
    <scope>NUCLEOTIDE SEQUENCE [LARGE SCALE GENOMIC DNA]</scope>
    <source>
        <strain evidence="3">ATCC 700492 / JCM 21426 / NBRC 103028 / MMB-1</strain>
    </source>
</reference>
<evidence type="ECO:0000259" key="1">
    <source>
        <dbReference type="Pfam" id="PF13490"/>
    </source>
</evidence>
<protein>
    <recommendedName>
        <fullName evidence="1">Putative zinc-finger domain-containing protein</fullName>
    </recommendedName>
</protein>
<dbReference type="eggNOG" id="COG5660">
    <property type="taxonomic scope" value="Bacteria"/>
</dbReference>
<dbReference type="HOGENOM" id="CLU_179277_4_1_6"/>
<dbReference type="STRING" id="717774.Marme_0181"/>
<dbReference type="KEGG" id="mme:Marme_0181"/>
<gene>
    <name evidence="2" type="ordered locus">Marme_0181</name>
</gene>
<dbReference type="PATRIC" id="fig|717774.3.peg.185"/>